<dbReference type="Proteomes" id="UP000008037">
    <property type="component" value="Chromosome"/>
</dbReference>
<dbReference type="STRING" id="1237085.Ngar_c15660"/>
<dbReference type="InParanoid" id="K0IMZ8"/>
<dbReference type="GeneID" id="13797825"/>
<protein>
    <submittedName>
        <fullName evidence="1">Uncharacterized protein</fullName>
    </submittedName>
</protein>
<accession>K0IMZ8</accession>
<dbReference type="AlphaFoldDB" id="K0IMZ8"/>
<gene>
    <name evidence="1" type="ordered locus">Ngar_c15660</name>
</gene>
<sequence length="60" mass="7035">MFEQLKLYYHSVMFAWSLRRFYSSIGDMMNHAMAMGEAMSRDQKIDQTLGSVKGKIKLKK</sequence>
<dbReference type="RefSeq" id="WP_015019036.1">
    <property type="nucleotide sequence ID" value="NC_018719.1"/>
</dbReference>
<reference evidence="1 2" key="1">
    <citation type="journal article" date="2012" name="Environ. Microbiol.">
        <title>The genome of the ammonia-oxidizing Candidatus Nitrososphaera gargensis: insights into metabolic versatility and environmental adaptations.</title>
        <authorList>
            <person name="Spang A."/>
            <person name="Poehlein A."/>
            <person name="Offre P."/>
            <person name="Zumbragel S."/>
            <person name="Haider S."/>
            <person name="Rychlik N."/>
            <person name="Nowka B."/>
            <person name="Schmeisser C."/>
            <person name="Lebedeva E.V."/>
            <person name="Rattei T."/>
            <person name="Bohm C."/>
            <person name="Schmid M."/>
            <person name="Galushko A."/>
            <person name="Hatzenpichler R."/>
            <person name="Weinmaier T."/>
            <person name="Daniel R."/>
            <person name="Schleper C."/>
            <person name="Spieck E."/>
            <person name="Streit W."/>
            <person name="Wagner M."/>
        </authorList>
    </citation>
    <scope>NUCLEOTIDE SEQUENCE [LARGE SCALE GENOMIC DNA]</scope>
    <source>
        <strain evidence="2">Ga9.2</strain>
    </source>
</reference>
<evidence type="ECO:0000313" key="1">
    <source>
        <dbReference type="EMBL" id="AFU58499.1"/>
    </source>
</evidence>
<name>K0IMZ8_NITGG</name>
<dbReference type="HOGENOM" id="CLU_2930312_0_0_2"/>
<dbReference type="KEGG" id="nga:Ngar_c15660"/>
<dbReference type="BioCyc" id="CNIT1237085:G1324-1564-MONOMER"/>
<keyword evidence="2" id="KW-1185">Reference proteome</keyword>
<proteinExistence type="predicted"/>
<dbReference type="EMBL" id="CP002408">
    <property type="protein sequence ID" value="AFU58499.1"/>
    <property type="molecule type" value="Genomic_DNA"/>
</dbReference>
<evidence type="ECO:0000313" key="2">
    <source>
        <dbReference type="Proteomes" id="UP000008037"/>
    </source>
</evidence>
<organism evidence="1 2">
    <name type="scientific">Nitrososphaera gargensis (strain Ga9.2)</name>
    <dbReference type="NCBI Taxonomy" id="1237085"/>
    <lineage>
        <taxon>Archaea</taxon>
        <taxon>Nitrososphaerota</taxon>
        <taxon>Nitrososphaeria</taxon>
        <taxon>Nitrososphaerales</taxon>
        <taxon>Nitrososphaeraceae</taxon>
        <taxon>Nitrososphaera</taxon>
    </lineage>
</organism>